<dbReference type="Proteomes" id="UP001379949">
    <property type="component" value="Unassembled WGS sequence"/>
</dbReference>
<protein>
    <submittedName>
        <fullName evidence="1">Uncharacterized protein</fullName>
    </submittedName>
</protein>
<proteinExistence type="predicted"/>
<keyword evidence="2" id="KW-1185">Reference proteome</keyword>
<organism evidence="1 2">
    <name type="scientific">Marinomonas arenicola</name>
    <dbReference type="NCBI Taxonomy" id="569601"/>
    <lineage>
        <taxon>Bacteria</taxon>
        <taxon>Pseudomonadati</taxon>
        <taxon>Pseudomonadota</taxon>
        <taxon>Gammaproteobacteria</taxon>
        <taxon>Oceanospirillales</taxon>
        <taxon>Oceanospirillaceae</taxon>
        <taxon>Marinomonas</taxon>
    </lineage>
</organism>
<reference evidence="1 2" key="1">
    <citation type="submission" date="2024-02" db="EMBL/GenBank/DDBJ databases">
        <title>Bacteria isolated from the canopy kelp, Nereocystis luetkeana.</title>
        <authorList>
            <person name="Pfister C.A."/>
            <person name="Younker I.T."/>
            <person name="Light S.H."/>
        </authorList>
    </citation>
    <scope>NUCLEOTIDE SEQUENCE [LARGE SCALE GENOMIC DNA]</scope>
    <source>
        <strain evidence="1 2">TI.4.07</strain>
    </source>
</reference>
<comment type="caution">
    <text evidence="1">The sequence shown here is derived from an EMBL/GenBank/DDBJ whole genome shotgun (WGS) entry which is preliminary data.</text>
</comment>
<accession>A0ABU9G1R2</accession>
<dbReference type="EMBL" id="JBAKAR010000002">
    <property type="protein sequence ID" value="MEL0612428.1"/>
    <property type="molecule type" value="Genomic_DNA"/>
</dbReference>
<evidence type="ECO:0000313" key="2">
    <source>
        <dbReference type="Proteomes" id="UP001379949"/>
    </source>
</evidence>
<gene>
    <name evidence="1" type="ORF">V6242_04670</name>
</gene>
<dbReference type="RefSeq" id="WP_341563356.1">
    <property type="nucleotide sequence ID" value="NZ_JBAKAQ010000002.1"/>
</dbReference>
<sequence length="49" mass="5918">MEHLSRLLMELERITLQDIAQIPQSQQHILVEHIEKLQDELRELIEEEV</sequence>
<name>A0ABU9G1R2_9GAMM</name>
<evidence type="ECO:0000313" key="1">
    <source>
        <dbReference type="EMBL" id="MEL0612428.1"/>
    </source>
</evidence>